<reference evidence="1 2" key="1">
    <citation type="submission" date="2017-06" db="EMBL/GenBank/DDBJ databases">
        <title>Genome sequencing of cyanobaciteial culture collection at National Institute for Environmental Studies (NIES).</title>
        <authorList>
            <person name="Hirose Y."/>
            <person name="Shimura Y."/>
            <person name="Fujisawa T."/>
            <person name="Nakamura Y."/>
            <person name="Kawachi M."/>
        </authorList>
    </citation>
    <scope>NUCLEOTIDE SEQUENCE [LARGE SCALE GENOMIC DNA]</scope>
    <source>
        <strain evidence="1 2">NIES-2135</strain>
    </source>
</reference>
<accession>A0A1Z4JAU6</accession>
<gene>
    <name evidence="1" type="ORF">NIES2135_06880</name>
</gene>
<dbReference type="Pfam" id="PF08974">
    <property type="entry name" value="DUF1877"/>
    <property type="match status" value="1"/>
</dbReference>
<evidence type="ECO:0000313" key="2">
    <source>
        <dbReference type="Proteomes" id="UP000217895"/>
    </source>
</evidence>
<dbReference type="InterPro" id="IPR015068">
    <property type="entry name" value="DUF1877"/>
</dbReference>
<protein>
    <submittedName>
        <fullName evidence="1">Uncharacterized protein</fullName>
    </submittedName>
</protein>
<evidence type="ECO:0000313" key="1">
    <source>
        <dbReference type="EMBL" id="BAY53876.1"/>
    </source>
</evidence>
<proteinExistence type="predicted"/>
<sequence length="222" mass="26176">MGIEGNFRQISPPLLEIVRQDLYMLNLYLHAKESIETAEIQYLPTYLRDENLHGDLDAILADDQWRIGRLDIDSDWHAMHYLLTEDASSWEECKLPFVVTKHKSKNWLLINAVMGGTAIEETTGGFMDFAPVRYLAQPETQIISEAFLQISEKEFKYRYEEACECNPKVFRGIRDGEFEDYWYRFRCISEYYKVAVQMNRGMLLYLGCFYGVDFEWEDIPIE</sequence>
<dbReference type="InterPro" id="IPR035944">
    <property type="entry name" value="YfbM-like_sf"/>
</dbReference>
<dbReference type="AlphaFoldDB" id="A0A1Z4JAU6"/>
<dbReference type="SUPFAM" id="SSF111069">
    <property type="entry name" value="Hypothetical protein yfbM"/>
    <property type="match status" value="1"/>
</dbReference>
<dbReference type="Gene3D" id="3.40.1760.10">
    <property type="entry name" value="YfbM-like super family"/>
    <property type="match status" value="1"/>
</dbReference>
<organism evidence="1 2">
    <name type="scientific">Leptolyngbya boryana NIES-2135</name>
    <dbReference type="NCBI Taxonomy" id="1973484"/>
    <lineage>
        <taxon>Bacteria</taxon>
        <taxon>Bacillati</taxon>
        <taxon>Cyanobacteriota</taxon>
        <taxon>Cyanophyceae</taxon>
        <taxon>Leptolyngbyales</taxon>
        <taxon>Leptolyngbyaceae</taxon>
        <taxon>Leptolyngbya group</taxon>
        <taxon>Leptolyngbya</taxon>
    </lineage>
</organism>
<dbReference type="Proteomes" id="UP000217895">
    <property type="component" value="Chromosome"/>
</dbReference>
<dbReference type="EMBL" id="AP018203">
    <property type="protein sequence ID" value="BAY53876.1"/>
    <property type="molecule type" value="Genomic_DNA"/>
</dbReference>
<name>A0A1Z4JAU6_LEPBY</name>
<keyword evidence="2" id="KW-1185">Reference proteome</keyword>